<dbReference type="Proteomes" id="UP000290407">
    <property type="component" value="Unassembled WGS sequence"/>
</dbReference>
<evidence type="ECO:0000259" key="2">
    <source>
        <dbReference type="PROSITE" id="PS50930"/>
    </source>
</evidence>
<sequence>MKSTYNDRWLIITGSLLLGYFFATIGQDEGLFALWSRPDYARDLIGAALMTGPVWGVVRSATVWLDHRYDWFAQPARRFAGQFMLGFMGPVILSAGLAALYFRFVVGQPIAESSYPVYEFPISVLVIGLFNLLYFSLYLYQKATTPPPSPAKPEPELELVKSPEPPTVTTTRKTLIVSSGLRNVPVFIDDVAYIYIDEATLFLHTFSGSKYVVNNSLDELSRDLPSDVFFRVNRQFIIHRRACSSYLNDTYGKVKVEVKPALPRDIMVSQQRTPEFKKWLEEGF</sequence>
<proteinExistence type="predicted"/>
<dbReference type="PROSITE" id="PS50930">
    <property type="entry name" value="HTH_LYTTR"/>
    <property type="match status" value="1"/>
</dbReference>
<protein>
    <submittedName>
        <fullName evidence="3">LytTR family transcriptional regulator</fullName>
    </submittedName>
</protein>
<keyword evidence="1" id="KW-0812">Transmembrane</keyword>
<dbReference type="AlphaFoldDB" id="A0A4Q2UIN6"/>
<evidence type="ECO:0000256" key="1">
    <source>
        <dbReference type="SAM" id="Phobius"/>
    </source>
</evidence>
<reference evidence="3 4" key="1">
    <citation type="submission" date="2019-01" db="EMBL/GenBank/DDBJ databases">
        <title>Spirosoma flava sp. nov., a propanil-degrading bacterium isolated from herbicide-contaminated soil.</title>
        <authorList>
            <person name="Zhang L."/>
            <person name="Jiang J.-D."/>
        </authorList>
    </citation>
    <scope>NUCLEOTIDE SEQUENCE [LARGE SCALE GENOMIC DNA]</scope>
    <source>
        <strain evidence="3 4">TY50</strain>
    </source>
</reference>
<dbReference type="Pfam" id="PF04397">
    <property type="entry name" value="LytTR"/>
    <property type="match status" value="1"/>
</dbReference>
<name>A0A4Q2UIN6_9BACT</name>
<feature type="transmembrane region" description="Helical" evidence="1">
    <location>
        <begin position="45"/>
        <end position="67"/>
    </location>
</feature>
<evidence type="ECO:0000313" key="4">
    <source>
        <dbReference type="Proteomes" id="UP000290407"/>
    </source>
</evidence>
<feature type="transmembrane region" description="Helical" evidence="1">
    <location>
        <begin position="122"/>
        <end position="140"/>
    </location>
</feature>
<gene>
    <name evidence="3" type="ORF">EQG79_28935</name>
</gene>
<accession>A0A4Q2UIN6</accession>
<evidence type="ECO:0000313" key="3">
    <source>
        <dbReference type="EMBL" id="RYC66619.1"/>
    </source>
</evidence>
<comment type="caution">
    <text evidence="3">The sequence shown here is derived from an EMBL/GenBank/DDBJ whole genome shotgun (WGS) entry which is preliminary data.</text>
</comment>
<dbReference type="SMART" id="SM00850">
    <property type="entry name" value="LytTR"/>
    <property type="match status" value="1"/>
</dbReference>
<keyword evidence="4" id="KW-1185">Reference proteome</keyword>
<feature type="transmembrane region" description="Helical" evidence="1">
    <location>
        <begin position="79"/>
        <end position="102"/>
    </location>
</feature>
<feature type="domain" description="HTH LytTR-type" evidence="2">
    <location>
        <begin position="175"/>
        <end position="238"/>
    </location>
</feature>
<keyword evidence="1" id="KW-0472">Membrane</keyword>
<dbReference type="GO" id="GO:0003677">
    <property type="term" value="F:DNA binding"/>
    <property type="evidence" value="ECO:0007669"/>
    <property type="project" value="InterPro"/>
</dbReference>
<keyword evidence="1" id="KW-1133">Transmembrane helix</keyword>
<dbReference type="EMBL" id="SBLB01000013">
    <property type="protein sequence ID" value="RYC66619.1"/>
    <property type="molecule type" value="Genomic_DNA"/>
</dbReference>
<dbReference type="RefSeq" id="WP_129606467.1">
    <property type="nucleotide sequence ID" value="NZ_SBLB01000013.1"/>
</dbReference>
<organism evidence="3 4">
    <name type="scientific">Spirosoma sordidisoli</name>
    <dbReference type="NCBI Taxonomy" id="2502893"/>
    <lineage>
        <taxon>Bacteria</taxon>
        <taxon>Pseudomonadati</taxon>
        <taxon>Bacteroidota</taxon>
        <taxon>Cytophagia</taxon>
        <taxon>Cytophagales</taxon>
        <taxon>Cytophagaceae</taxon>
        <taxon>Spirosoma</taxon>
    </lineage>
</organism>
<dbReference type="InterPro" id="IPR007492">
    <property type="entry name" value="LytTR_DNA-bd_dom"/>
</dbReference>
<feature type="transmembrane region" description="Helical" evidence="1">
    <location>
        <begin position="9"/>
        <end position="25"/>
    </location>
</feature>
<dbReference type="Gene3D" id="2.40.50.1020">
    <property type="entry name" value="LytTr DNA-binding domain"/>
    <property type="match status" value="1"/>
</dbReference>